<accession>A0A3P1Y153</accession>
<gene>
    <name evidence="3" type="ORF">EII40_01600</name>
</gene>
<feature type="domain" description="Transposase IS4-like" evidence="1">
    <location>
        <begin position="111"/>
        <end position="337"/>
    </location>
</feature>
<sequence length="376" mass="43966">MYQLLLDPLFLVEDPCLERKKIYSLDFLFLIVFLSSLSGCSFWYETEDYAHEYEEELMRIYKDISSQRFAYTMPLHDMLNRSVSLLNVEMFEEARQCWLDCYITVISGQNICIDGKTMRSSKKLFFDLRSHFVSAYSPQDMCSFSQLYLNRKGDENKSVKQFLEFPDLENGIVSIDGIGVRTSIVEQIVDNGGDYALCVKANQGLSSQETESCFCLIFEKPIKTEEWTELFHGRIEIRRDKNIVNFLDALPSEILSRWQGLRSIHRVLRKKTDKKSGKAGQEIAYYISSMEDLTTLRQVIRGHWAIENNLHHCLDVYLGHDAFRKRSRRMVQIMDIIQKINVFFIQRLKTGTKSSILRIQKKITCFPPQQILTLEL</sequence>
<dbReference type="GO" id="GO:0006313">
    <property type="term" value="P:DNA transposition"/>
    <property type="evidence" value="ECO:0007669"/>
    <property type="project" value="InterPro"/>
</dbReference>
<dbReference type="NCBIfam" id="NF033564">
    <property type="entry name" value="transpos_ISAs1"/>
    <property type="match status" value="1"/>
</dbReference>
<dbReference type="PANTHER" id="PTHR30298:SF0">
    <property type="entry name" value="PROTEIN YBFL-RELATED"/>
    <property type="match status" value="1"/>
</dbReference>
<dbReference type="GO" id="GO:0003677">
    <property type="term" value="F:DNA binding"/>
    <property type="evidence" value="ECO:0007669"/>
    <property type="project" value="InterPro"/>
</dbReference>
<organism evidence="3 4">
    <name type="scientific">Tannerella forsythia</name>
    <name type="common">Bacteroides forsythus</name>
    <dbReference type="NCBI Taxonomy" id="28112"/>
    <lineage>
        <taxon>Bacteria</taxon>
        <taxon>Pseudomonadati</taxon>
        <taxon>Bacteroidota</taxon>
        <taxon>Bacteroidia</taxon>
        <taxon>Bacteroidales</taxon>
        <taxon>Tannerellaceae</taxon>
        <taxon>Tannerella</taxon>
    </lineage>
</organism>
<dbReference type="Pfam" id="PF01609">
    <property type="entry name" value="DDE_Tnp_1"/>
    <property type="match status" value="1"/>
</dbReference>
<comment type="caution">
    <text evidence="3">The sequence shown here is derived from an EMBL/GenBank/DDBJ whole genome shotgun (WGS) entry which is preliminary data.</text>
</comment>
<proteinExistence type="predicted"/>
<dbReference type="Proteomes" id="UP000278609">
    <property type="component" value="Unassembled WGS sequence"/>
</dbReference>
<evidence type="ECO:0000313" key="3">
    <source>
        <dbReference type="EMBL" id="RRD62833.1"/>
    </source>
</evidence>
<dbReference type="InterPro" id="IPR032806">
    <property type="entry name" value="YbfD_N"/>
</dbReference>
<protein>
    <submittedName>
        <fullName evidence="3">ISAs1 family transposase</fullName>
    </submittedName>
</protein>
<dbReference type="PANTHER" id="PTHR30298">
    <property type="entry name" value="H REPEAT-ASSOCIATED PREDICTED TRANSPOSASE"/>
    <property type="match status" value="1"/>
</dbReference>
<evidence type="ECO:0000313" key="4">
    <source>
        <dbReference type="Proteomes" id="UP000278609"/>
    </source>
</evidence>
<dbReference type="AlphaFoldDB" id="A0A3P1Y153"/>
<dbReference type="OrthoDB" id="9815086at2"/>
<name>A0A3P1Y153_TANFO</name>
<evidence type="ECO:0000259" key="2">
    <source>
        <dbReference type="Pfam" id="PF13808"/>
    </source>
</evidence>
<evidence type="ECO:0000259" key="1">
    <source>
        <dbReference type="Pfam" id="PF01609"/>
    </source>
</evidence>
<dbReference type="GO" id="GO:0004803">
    <property type="term" value="F:transposase activity"/>
    <property type="evidence" value="ECO:0007669"/>
    <property type="project" value="InterPro"/>
</dbReference>
<reference evidence="3 4" key="1">
    <citation type="submission" date="2018-11" db="EMBL/GenBank/DDBJ databases">
        <title>Genomes From Bacteria Associated with the Canine Oral Cavity: a Test Case for Automated Genome-Based Taxonomic Assignment.</title>
        <authorList>
            <person name="Coil D.A."/>
            <person name="Jospin G."/>
            <person name="Darling A.E."/>
            <person name="Wallis C."/>
            <person name="Davis I.J."/>
            <person name="Harris S."/>
            <person name="Eisen J.A."/>
            <person name="Holcombe L.J."/>
            <person name="O'Flynn C."/>
        </authorList>
    </citation>
    <scope>NUCLEOTIDE SEQUENCE [LARGE SCALE GENOMIC DNA]</scope>
    <source>
        <strain evidence="3 4">OH2617_COT-023</strain>
    </source>
</reference>
<dbReference type="InterPro" id="IPR051698">
    <property type="entry name" value="Transposase_11-like"/>
</dbReference>
<feature type="domain" description="H repeat-associated protein N-terminal" evidence="2">
    <location>
        <begin position="12"/>
        <end position="99"/>
    </location>
</feature>
<dbReference type="InterPro" id="IPR047647">
    <property type="entry name" value="ISAs1_transpos"/>
</dbReference>
<dbReference type="InterPro" id="IPR002559">
    <property type="entry name" value="Transposase_11"/>
</dbReference>
<dbReference type="EMBL" id="RQYS01000005">
    <property type="protein sequence ID" value="RRD62833.1"/>
    <property type="molecule type" value="Genomic_DNA"/>
</dbReference>
<dbReference type="Pfam" id="PF13808">
    <property type="entry name" value="DDE_Tnp_1_assoc"/>
    <property type="match status" value="1"/>
</dbReference>
<dbReference type="RefSeq" id="WP_124750593.1">
    <property type="nucleotide sequence ID" value="NZ_RQYS01000005.1"/>
</dbReference>